<dbReference type="EMBL" id="CWQJ01000013">
    <property type="protein sequence ID" value="CSC29963.1"/>
    <property type="molecule type" value="Genomic_DNA"/>
</dbReference>
<evidence type="ECO:0000313" key="1">
    <source>
        <dbReference type="EMBL" id="CSC29963.1"/>
    </source>
</evidence>
<reference evidence="1 2" key="1">
    <citation type="submission" date="2015-07" db="EMBL/GenBank/DDBJ databases">
        <authorList>
            <consortium name="Pathogen Informatics"/>
        </authorList>
    </citation>
    <scope>NUCLEOTIDE SEQUENCE [LARGE SCALE GENOMIC DNA]</scope>
    <source>
        <strain evidence="1 2">A325</strain>
    </source>
</reference>
<dbReference type="Proteomes" id="UP000046067">
    <property type="component" value="Unassembled WGS sequence"/>
</dbReference>
<dbReference type="AlphaFoldDB" id="A0A655Y2Y8"/>
<evidence type="ECO:0000313" key="2">
    <source>
        <dbReference type="Proteomes" id="UP000046067"/>
    </source>
</evidence>
<accession>A0A655Y2Y8</accession>
<gene>
    <name evidence="1" type="ORF">ERS013201_02285</name>
</gene>
<proteinExistence type="predicted"/>
<name>A0A655Y2Y8_VIBCL</name>
<protein>
    <submittedName>
        <fullName evidence="1">Uncharacterized protein</fullName>
    </submittedName>
</protein>
<organism evidence="1 2">
    <name type="scientific">Vibrio cholerae</name>
    <dbReference type="NCBI Taxonomy" id="666"/>
    <lineage>
        <taxon>Bacteria</taxon>
        <taxon>Pseudomonadati</taxon>
        <taxon>Pseudomonadota</taxon>
        <taxon>Gammaproteobacteria</taxon>
        <taxon>Vibrionales</taxon>
        <taxon>Vibrionaceae</taxon>
        <taxon>Vibrio</taxon>
    </lineage>
</organism>
<sequence>MAHSIFQDPVGVLLIRCCRRKCQDAIFTLSGEHSIVLAQIVDNI</sequence>